<evidence type="ECO:0000313" key="2">
    <source>
        <dbReference type="EMBL" id="EEQ98127.1"/>
    </source>
</evidence>
<feature type="region of interest" description="Disordered" evidence="1">
    <location>
        <begin position="198"/>
        <end position="227"/>
    </location>
</feature>
<feature type="compositionally biased region" description="Acidic residues" evidence="1">
    <location>
        <begin position="198"/>
        <end position="218"/>
    </location>
</feature>
<keyword evidence="3" id="KW-1185">Reference proteome</keyword>
<proteinExistence type="predicted"/>
<dbReference type="RefSeq" id="XP_002765410.1">
    <property type="nucleotide sequence ID" value="XM_002765364.1"/>
</dbReference>
<sequence length="227" mass="25835">MDSINWDLGRHLSRLEEYIQQGAEQLSQDDWYEVFLFFSMWDTDAWCSPLGRDLQLARTHPALLDYGTAVRDLSSTIELRLHCMYVNYFCTSQEKDRVLEDLKLILEATRQLRESQKLSTILQVGRALKSDGGERGAAAQGLKLSVVFDLVNIEGENVSLIEYLVQQLRDRRPSLLQFEDELNKATADAIDVWYSEVSEEWGPDGIDDNEDATEEESSGMESSGLDA</sequence>
<protein>
    <submittedName>
        <fullName evidence="2">Uncharacterized protein</fullName>
    </submittedName>
</protein>
<name>C5LYV3_PERM5</name>
<dbReference type="InterPro" id="IPR042201">
    <property type="entry name" value="FH2_Formin_sf"/>
</dbReference>
<evidence type="ECO:0000256" key="1">
    <source>
        <dbReference type="SAM" id="MobiDB-lite"/>
    </source>
</evidence>
<dbReference type="GeneID" id="9040560"/>
<dbReference type="Proteomes" id="UP000007800">
    <property type="component" value="Unassembled WGS sequence"/>
</dbReference>
<dbReference type="SUPFAM" id="SSF101447">
    <property type="entry name" value="Formin homology 2 domain (FH2 domain)"/>
    <property type="match status" value="1"/>
</dbReference>
<dbReference type="OrthoDB" id="10332563at2759"/>
<reference evidence="2 3" key="1">
    <citation type="submission" date="2008-07" db="EMBL/GenBank/DDBJ databases">
        <authorList>
            <person name="El-Sayed N."/>
            <person name="Caler E."/>
            <person name="Inman J."/>
            <person name="Amedeo P."/>
            <person name="Hass B."/>
            <person name="Wortman J."/>
        </authorList>
    </citation>
    <scope>NUCLEOTIDE SEQUENCE [LARGE SCALE GENOMIC DNA]</scope>
    <source>
        <strain evidence="3">ATCC 50983 / TXsc</strain>
    </source>
</reference>
<accession>C5LYV3</accession>
<dbReference type="AlphaFoldDB" id="C5LYV3"/>
<organism evidence="3">
    <name type="scientific">Perkinsus marinus (strain ATCC 50983 / TXsc)</name>
    <dbReference type="NCBI Taxonomy" id="423536"/>
    <lineage>
        <taxon>Eukaryota</taxon>
        <taxon>Sar</taxon>
        <taxon>Alveolata</taxon>
        <taxon>Perkinsozoa</taxon>
        <taxon>Perkinsea</taxon>
        <taxon>Perkinsida</taxon>
        <taxon>Perkinsidae</taxon>
        <taxon>Perkinsus</taxon>
    </lineage>
</organism>
<evidence type="ECO:0000313" key="3">
    <source>
        <dbReference type="Proteomes" id="UP000007800"/>
    </source>
</evidence>
<dbReference type="Gene3D" id="1.20.58.2220">
    <property type="entry name" value="Formin, FH2 domain"/>
    <property type="match status" value="1"/>
</dbReference>
<dbReference type="InParanoid" id="C5LYV3"/>
<dbReference type="EMBL" id="GG686832">
    <property type="protein sequence ID" value="EEQ98127.1"/>
    <property type="molecule type" value="Genomic_DNA"/>
</dbReference>
<gene>
    <name evidence="2" type="ORF">Pmar_PMAR002406</name>
</gene>